<dbReference type="OrthoDB" id="9784896at2"/>
<evidence type="ECO:0000256" key="6">
    <source>
        <dbReference type="ARBA" id="ARBA00023284"/>
    </source>
</evidence>
<dbReference type="PIRSF" id="PIRSF001488">
    <property type="entry name" value="Tdi_protein"/>
    <property type="match status" value="1"/>
</dbReference>
<dbReference type="GO" id="GO:0042597">
    <property type="term" value="C:periplasmic space"/>
    <property type="evidence" value="ECO:0007669"/>
    <property type="project" value="UniProtKB-SubCell"/>
</dbReference>
<comment type="subcellular location">
    <subcellularLocation>
        <location evidence="1 7">Periplasm</location>
    </subcellularLocation>
</comment>
<name>A0A502KUA9_9GAMM</name>
<evidence type="ECO:0000313" key="12">
    <source>
        <dbReference type="Proteomes" id="UP000315303"/>
    </source>
</evidence>
<dbReference type="PANTHER" id="PTHR35891">
    <property type="entry name" value="THIOL:DISULFIDE INTERCHANGE PROTEIN DSBA"/>
    <property type="match status" value="1"/>
</dbReference>
<organism evidence="11 12">
    <name type="scientific">Litorilituus lipolyticus</name>
    <dbReference type="NCBI Taxonomy" id="2491017"/>
    <lineage>
        <taxon>Bacteria</taxon>
        <taxon>Pseudomonadati</taxon>
        <taxon>Pseudomonadota</taxon>
        <taxon>Gammaproteobacteria</taxon>
        <taxon>Alteromonadales</taxon>
        <taxon>Colwelliaceae</taxon>
        <taxon>Litorilituus</taxon>
    </lineage>
</organism>
<dbReference type="EMBL" id="SAWY01000020">
    <property type="protein sequence ID" value="TPH15076.1"/>
    <property type="molecule type" value="Genomic_DNA"/>
</dbReference>
<dbReference type="GO" id="GO:0016491">
    <property type="term" value="F:oxidoreductase activity"/>
    <property type="evidence" value="ECO:0007669"/>
    <property type="project" value="InterPro"/>
</dbReference>
<protein>
    <recommendedName>
        <fullName evidence="7">Thiol:disulfide interchange protein</fullName>
    </recommendedName>
</protein>
<dbReference type="PROSITE" id="PS51352">
    <property type="entry name" value="THIOREDOXIN_2"/>
    <property type="match status" value="1"/>
</dbReference>
<accession>A0A502KUA9</accession>
<dbReference type="InterPro" id="IPR050824">
    <property type="entry name" value="Thiol_disulfide_DsbA"/>
</dbReference>
<dbReference type="InterPro" id="IPR001853">
    <property type="entry name" value="DSBA-like_thioredoxin_dom"/>
</dbReference>
<dbReference type="Gene3D" id="3.40.30.10">
    <property type="entry name" value="Glutaredoxin"/>
    <property type="match status" value="1"/>
</dbReference>
<evidence type="ECO:0000256" key="9">
    <source>
        <dbReference type="SAM" id="SignalP"/>
    </source>
</evidence>
<evidence type="ECO:0000256" key="2">
    <source>
        <dbReference type="ARBA" id="ARBA00005791"/>
    </source>
</evidence>
<dbReference type="InterPro" id="IPR013766">
    <property type="entry name" value="Thioredoxin_domain"/>
</dbReference>
<feature type="domain" description="Thioredoxin" evidence="10">
    <location>
        <begin position="8"/>
        <end position="202"/>
    </location>
</feature>
<evidence type="ECO:0000256" key="3">
    <source>
        <dbReference type="ARBA" id="ARBA00022729"/>
    </source>
</evidence>
<feature type="signal peptide" evidence="9">
    <location>
        <begin position="1"/>
        <end position="20"/>
    </location>
</feature>
<keyword evidence="5 7" id="KW-1015">Disulfide bond</keyword>
<evidence type="ECO:0000259" key="10">
    <source>
        <dbReference type="PROSITE" id="PS51352"/>
    </source>
</evidence>
<keyword evidence="12" id="KW-1185">Reference proteome</keyword>
<comment type="similarity">
    <text evidence="2">Belongs to the thioredoxin family. DsbA subfamily.</text>
</comment>
<dbReference type="CDD" id="cd03019">
    <property type="entry name" value="DsbA_DsbA"/>
    <property type="match status" value="1"/>
</dbReference>
<reference evidence="11 12" key="1">
    <citation type="submission" date="2019-01" db="EMBL/GenBank/DDBJ databases">
        <title>Litorilituus lipolytica sp. nov., isolated from intertidal sand of the Yellow Sea in China.</title>
        <authorList>
            <person name="Liu A."/>
        </authorList>
    </citation>
    <scope>NUCLEOTIDE SEQUENCE [LARGE SCALE GENOMIC DNA]</scope>
    <source>
        <strain evidence="11 12">RZ04</strain>
    </source>
</reference>
<evidence type="ECO:0000256" key="1">
    <source>
        <dbReference type="ARBA" id="ARBA00004418"/>
    </source>
</evidence>
<dbReference type="AlphaFoldDB" id="A0A502KUA9"/>
<dbReference type="RefSeq" id="WP_140603240.1">
    <property type="nucleotide sequence ID" value="NZ_SAWY01000020.1"/>
</dbReference>
<dbReference type="SUPFAM" id="SSF52833">
    <property type="entry name" value="Thioredoxin-like"/>
    <property type="match status" value="1"/>
</dbReference>
<dbReference type="InterPro" id="IPR036249">
    <property type="entry name" value="Thioredoxin-like_sf"/>
</dbReference>
<evidence type="ECO:0000256" key="8">
    <source>
        <dbReference type="PIRSR" id="PIRSR001488-1"/>
    </source>
</evidence>
<comment type="caution">
    <text evidence="11">The sequence shown here is derived from an EMBL/GenBank/DDBJ whole genome shotgun (WGS) entry which is preliminary data.</text>
</comment>
<proteinExistence type="inferred from homology"/>
<evidence type="ECO:0000313" key="11">
    <source>
        <dbReference type="EMBL" id="TPH15076.1"/>
    </source>
</evidence>
<keyword evidence="4 7" id="KW-0574">Periplasm</keyword>
<evidence type="ECO:0000256" key="4">
    <source>
        <dbReference type="ARBA" id="ARBA00022764"/>
    </source>
</evidence>
<keyword evidence="6" id="KW-0676">Redox-active center</keyword>
<feature type="chain" id="PRO_5021376613" description="Thiol:disulfide interchange protein" evidence="9">
    <location>
        <begin position="21"/>
        <end position="211"/>
    </location>
</feature>
<sequence>MKKLLIALFVIAFVPFMSNAAKYEEGKHYSVIPGKGAAKPELREYFSYYCPACRRFETVLPDLKKVLPEGVPLTKTHVDFMGATSADNQFLLSKGLLLAERAGIEKQYNNKTFAYLQTDRKQVNGIEDVRKLFIAAGGDGATFDKGIKSFAVVSQAKRNKKIQDKLSQGRFVKSVPAFVVNGKYAINSKALDQKNFVEDYKNIISYLLTLN</sequence>
<keyword evidence="3 9" id="KW-0732">Signal</keyword>
<dbReference type="Proteomes" id="UP000315303">
    <property type="component" value="Unassembled WGS sequence"/>
</dbReference>
<dbReference type="Pfam" id="PF01323">
    <property type="entry name" value="DSBA"/>
    <property type="match status" value="1"/>
</dbReference>
<feature type="disulfide bond" description="Redox-active" evidence="8">
    <location>
        <begin position="50"/>
        <end position="53"/>
    </location>
</feature>
<evidence type="ECO:0000256" key="7">
    <source>
        <dbReference type="PIRNR" id="PIRNR001488"/>
    </source>
</evidence>
<dbReference type="PANTHER" id="PTHR35891:SF2">
    <property type="entry name" value="THIOL:DISULFIDE INTERCHANGE PROTEIN DSBA"/>
    <property type="match status" value="1"/>
</dbReference>
<evidence type="ECO:0000256" key="5">
    <source>
        <dbReference type="ARBA" id="ARBA00023157"/>
    </source>
</evidence>
<gene>
    <name evidence="11" type="ORF">EPA86_09655</name>
</gene>
<dbReference type="InterPro" id="IPR023205">
    <property type="entry name" value="DsbA/DsbL"/>
</dbReference>